<dbReference type="SUPFAM" id="SSF46785">
    <property type="entry name" value="Winged helix' DNA-binding domain"/>
    <property type="match status" value="1"/>
</dbReference>
<dbReference type="InterPro" id="IPR003150">
    <property type="entry name" value="DNA-bd_RFX"/>
</dbReference>
<name>L5KWG0_PTEAL</name>
<dbReference type="EMBL" id="KB030526">
    <property type="protein sequence ID" value="ELK15794.1"/>
    <property type="molecule type" value="Genomic_DNA"/>
</dbReference>
<organism evidence="3 4">
    <name type="scientific">Pteropus alecto</name>
    <name type="common">Black flying fox</name>
    <dbReference type="NCBI Taxonomy" id="9402"/>
    <lineage>
        <taxon>Eukaryota</taxon>
        <taxon>Metazoa</taxon>
        <taxon>Chordata</taxon>
        <taxon>Craniata</taxon>
        <taxon>Vertebrata</taxon>
        <taxon>Euteleostomi</taxon>
        <taxon>Mammalia</taxon>
        <taxon>Eutheria</taxon>
        <taxon>Laurasiatheria</taxon>
        <taxon>Chiroptera</taxon>
        <taxon>Yinpterochiroptera</taxon>
        <taxon>Pteropodoidea</taxon>
        <taxon>Pteropodidae</taxon>
        <taxon>Pteropodinae</taxon>
        <taxon>Pteropus</taxon>
    </lineage>
</organism>
<evidence type="ECO:0000259" key="2">
    <source>
        <dbReference type="PROSITE" id="PS51526"/>
    </source>
</evidence>
<keyword evidence="4" id="KW-1185">Reference proteome</keyword>
<gene>
    <name evidence="3" type="ORF">PAL_GLEAN10003905</name>
</gene>
<dbReference type="STRING" id="9402.L5KWG0"/>
<reference evidence="4" key="1">
    <citation type="journal article" date="2013" name="Science">
        <title>Comparative analysis of bat genomes provides insight into the evolution of flight and immunity.</title>
        <authorList>
            <person name="Zhang G."/>
            <person name="Cowled C."/>
            <person name="Shi Z."/>
            <person name="Huang Z."/>
            <person name="Bishop-Lilly K.A."/>
            <person name="Fang X."/>
            <person name="Wynne J.W."/>
            <person name="Xiong Z."/>
            <person name="Baker M.L."/>
            <person name="Zhao W."/>
            <person name="Tachedjian M."/>
            <person name="Zhu Y."/>
            <person name="Zhou P."/>
            <person name="Jiang X."/>
            <person name="Ng J."/>
            <person name="Yang L."/>
            <person name="Wu L."/>
            <person name="Xiao J."/>
            <person name="Feng Y."/>
            <person name="Chen Y."/>
            <person name="Sun X."/>
            <person name="Zhang Y."/>
            <person name="Marsh G.A."/>
            <person name="Crameri G."/>
            <person name="Broder C.C."/>
            <person name="Frey K.G."/>
            <person name="Wang L.F."/>
            <person name="Wang J."/>
        </authorList>
    </citation>
    <scope>NUCLEOTIDE SEQUENCE [LARGE SCALE GENOMIC DNA]</scope>
</reference>
<dbReference type="Gene3D" id="1.10.10.10">
    <property type="entry name" value="Winged helix-like DNA-binding domain superfamily/Winged helix DNA-binding domain"/>
    <property type="match status" value="1"/>
</dbReference>
<sequence>MIQGSYMLGNASQSYSYTICASPATVQWLLDNYDMARDVSLPRSTLCCHYFLHFQEQKLELIKAISFDKLIHLIFMGLRTCHLETRGNSKYHY</sequence>
<dbReference type="AlphaFoldDB" id="L5KWG0"/>
<accession>L5KWG0</accession>
<dbReference type="PANTHER" id="PTHR12619">
    <property type="entry name" value="RFX TRANSCRIPTION FACTOR FAMILY"/>
    <property type="match status" value="1"/>
</dbReference>
<dbReference type="InterPro" id="IPR036390">
    <property type="entry name" value="WH_DNA-bd_sf"/>
</dbReference>
<proteinExistence type="predicted"/>
<evidence type="ECO:0000313" key="3">
    <source>
        <dbReference type="EMBL" id="ELK15794.1"/>
    </source>
</evidence>
<dbReference type="Pfam" id="PF02257">
    <property type="entry name" value="RFX_DNA_binding"/>
    <property type="match status" value="1"/>
</dbReference>
<evidence type="ECO:0000256" key="1">
    <source>
        <dbReference type="ARBA" id="ARBA00023125"/>
    </source>
</evidence>
<evidence type="ECO:0000313" key="4">
    <source>
        <dbReference type="Proteomes" id="UP000010552"/>
    </source>
</evidence>
<dbReference type="InterPro" id="IPR036388">
    <property type="entry name" value="WH-like_DNA-bd_sf"/>
</dbReference>
<dbReference type="InterPro" id="IPR039779">
    <property type="entry name" value="RFX-like"/>
</dbReference>
<feature type="domain" description="RFX-type winged-helix" evidence="2">
    <location>
        <begin position="25"/>
        <end position="93"/>
    </location>
</feature>
<protein>
    <submittedName>
        <fullName evidence="3">MHC class II regulatory factor RFX1</fullName>
    </submittedName>
</protein>
<keyword evidence="1" id="KW-0238">DNA-binding</keyword>
<dbReference type="GO" id="GO:0000981">
    <property type="term" value="F:DNA-binding transcription factor activity, RNA polymerase II-specific"/>
    <property type="evidence" value="ECO:0007669"/>
    <property type="project" value="TreeGrafter"/>
</dbReference>
<dbReference type="PROSITE" id="PS51526">
    <property type="entry name" value="RFX_DBD"/>
    <property type="match status" value="1"/>
</dbReference>
<dbReference type="InParanoid" id="L5KWG0"/>
<dbReference type="GO" id="GO:0000978">
    <property type="term" value="F:RNA polymerase II cis-regulatory region sequence-specific DNA binding"/>
    <property type="evidence" value="ECO:0007669"/>
    <property type="project" value="TreeGrafter"/>
</dbReference>
<dbReference type="PANTHER" id="PTHR12619:SF23">
    <property type="entry name" value="MHC CLASS II REGULATORY FACTOR RFX1"/>
    <property type="match status" value="1"/>
</dbReference>
<dbReference type="Proteomes" id="UP000010552">
    <property type="component" value="Unassembled WGS sequence"/>
</dbReference>